<reference evidence="1 2" key="1">
    <citation type="submission" date="2015-02" db="EMBL/GenBank/DDBJ databases">
        <title>Single cell genomics of a rare environmental alphaproteobacterium provides unique insights into Rickettsiaceae evolution.</title>
        <authorList>
            <person name="Martijn J."/>
            <person name="Schulz F."/>
            <person name="Zaremba-Niedzwiedzka K."/>
            <person name="Viklund J."/>
            <person name="Stepanauskas R."/>
            <person name="Andersson S.G.E."/>
            <person name="Horn M."/>
            <person name="Guy L."/>
            <person name="Ettema T.J.G."/>
        </authorList>
    </citation>
    <scope>NUCLEOTIDE SEQUENCE [LARGE SCALE GENOMIC DNA]</scope>
    <source>
        <strain evidence="1 2">SCGC AAA041-L04</strain>
    </source>
</reference>
<comment type="caution">
    <text evidence="1">The sequence shown here is derived from an EMBL/GenBank/DDBJ whole genome shotgun (WGS) entry which is preliminary data.</text>
</comment>
<dbReference type="EMBL" id="JYHA01000026">
    <property type="protein sequence ID" value="KKB96768.1"/>
    <property type="molecule type" value="Genomic_DNA"/>
</dbReference>
<protein>
    <submittedName>
        <fullName evidence="1">Uncharacterized protein</fullName>
    </submittedName>
</protein>
<organism evidence="1 2">
    <name type="scientific">Candidatus Arcanibacter lacustris</name>
    <dbReference type="NCBI Taxonomy" id="1607817"/>
    <lineage>
        <taxon>Bacteria</taxon>
        <taxon>Pseudomonadati</taxon>
        <taxon>Pseudomonadota</taxon>
        <taxon>Alphaproteobacteria</taxon>
        <taxon>Rickettsiales</taxon>
        <taxon>Candidatus Arcanibacter</taxon>
    </lineage>
</organism>
<dbReference type="Proteomes" id="UP000033358">
    <property type="component" value="Unassembled WGS sequence"/>
</dbReference>
<keyword evidence="2" id="KW-1185">Reference proteome</keyword>
<sequence>METEESSNNEPCNQSYLIHATYRGEPTFPKEKIEDYFKSIGNDDDTIDLYTAYLAEIQNKFLKLDEMVSNQFMASKNSKLLWHVDADGIDKSPVMLISLTDRGTIFCDPKDKTIDKTIFSTISDNSFSNELENETYGDIKQKTLHECMFYETPKNHAAIFKSNVIHAIPETKQRLVLTFDVEQKLA</sequence>
<evidence type="ECO:0000313" key="1">
    <source>
        <dbReference type="EMBL" id="KKB96768.1"/>
    </source>
</evidence>
<accession>A0A0F5MPN2</accession>
<name>A0A0F5MPN2_9RICK</name>
<dbReference type="AlphaFoldDB" id="A0A0F5MPN2"/>
<evidence type="ECO:0000313" key="2">
    <source>
        <dbReference type="Proteomes" id="UP000033358"/>
    </source>
</evidence>
<proteinExistence type="predicted"/>
<gene>
    <name evidence="1" type="ORF">SZ25_00148</name>
</gene>